<dbReference type="Gene3D" id="1.10.357.10">
    <property type="entry name" value="Tetracycline Repressor, domain 2"/>
    <property type="match status" value="1"/>
</dbReference>
<keyword evidence="2 4" id="KW-0238">DNA-binding</keyword>
<dbReference type="Proteomes" id="UP000831684">
    <property type="component" value="Plasmid pB"/>
</dbReference>
<dbReference type="InterPro" id="IPR036271">
    <property type="entry name" value="Tet_transcr_reg_TetR-rel_C_sf"/>
</dbReference>
<sequence>MPSSKVRVREAVAAPVPARGGRPTKKAAEELGHRILATAARLFSTQGFAATTMEQVATACGAGKDTIYRRYPSKAALFTALMDQLRASVVAEIDAALEPESAPLDRLKSYARRLLAINLRQDMLALNRVALAEAVPSGGVRAPAGEDDPFMVRFAHLVAAAQAEGELATGDALFIADQLLYATSIKPMIRAMLGDESFAETSAQDRYFEQAWSLVLAGVARS</sequence>
<reference evidence="6" key="1">
    <citation type="submission" date="2021-09" db="EMBL/GenBank/DDBJ databases">
        <title>Network and meta-omics reveal the key degrader and cooperation patterns in an efficient 1,4-dioxane-degrading microbial community.</title>
        <authorList>
            <person name="Dai C."/>
        </authorList>
    </citation>
    <scope>NUCLEOTIDE SEQUENCE</scope>
    <source>
        <strain evidence="6">ZM13</strain>
        <plasmid evidence="6">pB</plasmid>
    </source>
</reference>
<dbReference type="Pfam" id="PF00440">
    <property type="entry name" value="TetR_N"/>
    <property type="match status" value="1"/>
</dbReference>
<name>A0A9E7D7H6_9HYPH</name>
<feature type="DNA-binding region" description="H-T-H motif" evidence="4">
    <location>
        <begin position="52"/>
        <end position="71"/>
    </location>
</feature>
<proteinExistence type="predicted"/>
<dbReference type="EMBL" id="CP083241">
    <property type="protein sequence ID" value="UOK73535.1"/>
    <property type="molecule type" value="Genomic_DNA"/>
</dbReference>
<dbReference type="Pfam" id="PF14246">
    <property type="entry name" value="TetR_C_7"/>
    <property type="match status" value="1"/>
</dbReference>
<evidence type="ECO:0000259" key="5">
    <source>
        <dbReference type="PROSITE" id="PS50977"/>
    </source>
</evidence>
<evidence type="ECO:0000256" key="1">
    <source>
        <dbReference type="ARBA" id="ARBA00023015"/>
    </source>
</evidence>
<evidence type="ECO:0000313" key="7">
    <source>
        <dbReference type="Proteomes" id="UP000831684"/>
    </source>
</evidence>
<feature type="domain" description="HTH tetR-type" evidence="5">
    <location>
        <begin position="29"/>
        <end position="89"/>
    </location>
</feature>
<dbReference type="KEGG" id="apol:K9D25_23055"/>
<evidence type="ECO:0000256" key="2">
    <source>
        <dbReference type="ARBA" id="ARBA00023125"/>
    </source>
</evidence>
<accession>A0A9E7D7H6</accession>
<gene>
    <name evidence="6" type="ORF">K9D25_23055</name>
</gene>
<dbReference type="PANTHER" id="PTHR30055">
    <property type="entry name" value="HTH-TYPE TRANSCRIPTIONAL REGULATOR RUTR"/>
    <property type="match status" value="1"/>
</dbReference>
<dbReference type="InterPro" id="IPR039536">
    <property type="entry name" value="TetR_C_Proteobacteria"/>
</dbReference>
<dbReference type="SUPFAM" id="SSF48498">
    <property type="entry name" value="Tetracyclin repressor-like, C-terminal domain"/>
    <property type="match status" value="1"/>
</dbReference>
<dbReference type="PANTHER" id="PTHR30055:SF234">
    <property type="entry name" value="HTH-TYPE TRANSCRIPTIONAL REGULATOR BETI"/>
    <property type="match status" value="1"/>
</dbReference>
<organism evidence="6 7">
    <name type="scientific">Ancylobacter polymorphus</name>
    <dbReference type="NCBI Taxonomy" id="223390"/>
    <lineage>
        <taxon>Bacteria</taxon>
        <taxon>Pseudomonadati</taxon>
        <taxon>Pseudomonadota</taxon>
        <taxon>Alphaproteobacteria</taxon>
        <taxon>Hyphomicrobiales</taxon>
        <taxon>Xanthobacteraceae</taxon>
        <taxon>Ancylobacter</taxon>
    </lineage>
</organism>
<dbReference type="SUPFAM" id="SSF46689">
    <property type="entry name" value="Homeodomain-like"/>
    <property type="match status" value="1"/>
</dbReference>
<dbReference type="PROSITE" id="PS50977">
    <property type="entry name" value="HTH_TETR_2"/>
    <property type="match status" value="1"/>
</dbReference>
<evidence type="ECO:0000256" key="4">
    <source>
        <dbReference type="PROSITE-ProRule" id="PRU00335"/>
    </source>
</evidence>
<dbReference type="RefSeq" id="WP_244451154.1">
    <property type="nucleotide sequence ID" value="NZ_CP083241.1"/>
</dbReference>
<dbReference type="InterPro" id="IPR001647">
    <property type="entry name" value="HTH_TetR"/>
</dbReference>
<evidence type="ECO:0000313" key="6">
    <source>
        <dbReference type="EMBL" id="UOK73535.1"/>
    </source>
</evidence>
<protein>
    <submittedName>
        <fullName evidence="6">TetR/AcrR family transcriptional regulator</fullName>
    </submittedName>
</protein>
<keyword evidence="3" id="KW-0804">Transcription</keyword>
<dbReference type="AlphaFoldDB" id="A0A9E7D7H6"/>
<keyword evidence="6" id="KW-0614">Plasmid</keyword>
<dbReference type="GO" id="GO:0003700">
    <property type="term" value="F:DNA-binding transcription factor activity"/>
    <property type="evidence" value="ECO:0007669"/>
    <property type="project" value="TreeGrafter"/>
</dbReference>
<keyword evidence="1" id="KW-0805">Transcription regulation</keyword>
<geneLocation type="plasmid" evidence="6 7">
    <name>pB</name>
</geneLocation>
<dbReference type="InterPro" id="IPR050109">
    <property type="entry name" value="HTH-type_TetR-like_transc_reg"/>
</dbReference>
<dbReference type="PRINTS" id="PR00455">
    <property type="entry name" value="HTHTETR"/>
</dbReference>
<evidence type="ECO:0000256" key="3">
    <source>
        <dbReference type="ARBA" id="ARBA00023163"/>
    </source>
</evidence>
<dbReference type="InterPro" id="IPR009057">
    <property type="entry name" value="Homeodomain-like_sf"/>
</dbReference>
<dbReference type="GO" id="GO:0000976">
    <property type="term" value="F:transcription cis-regulatory region binding"/>
    <property type="evidence" value="ECO:0007669"/>
    <property type="project" value="TreeGrafter"/>
</dbReference>